<dbReference type="InterPro" id="IPR000873">
    <property type="entry name" value="AMP-dep_synth/lig_dom"/>
</dbReference>
<protein>
    <recommendedName>
        <fullName evidence="3">long-chain-fatty-acid--CoA ligase</fullName>
        <ecNumber evidence="3">6.2.1.3</ecNumber>
    </recommendedName>
</protein>
<dbReference type="AlphaFoldDB" id="A0AAV2TKK0"/>
<feature type="domain" description="AMP-dependent synthetase/ligase" evidence="5">
    <location>
        <begin position="119"/>
        <end position="520"/>
    </location>
</feature>
<accession>A0AAV2TKK0</accession>
<keyword evidence="4" id="KW-0472">Membrane</keyword>
<dbReference type="EMBL" id="CAXLJL010000279">
    <property type="protein sequence ID" value="CAL5135937.1"/>
    <property type="molecule type" value="Genomic_DNA"/>
</dbReference>
<keyword evidence="4" id="KW-0812">Transmembrane</keyword>
<evidence type="ECO:0000256" key="3">
    <source>
        <dbReference type="ARBA" id="ARBA00026121"/>
    </source>
</evidence>
<dbReference type="InterPro" id="IPR042099">
    <property type="entry name" value="ANL_N_sf"/>
</dbReference>
<comment type="caution">
    <text evidence="6">The sequence shown here is derived from an EMBL/GenBank/DDBJ whole genome shotgun (WGS) entry which is preliminary data.</text>
</comment>
<dbReference type="InterPro" id="IPR020845">
    <property type="entry name" value="AMP-binding_CS"/>
</dbReference>
<keyword evidence="1" id="KW-0436">Ligase</keyword>
<feature type="transmembrane region" description="Helical" evidence="4">
    <location>
        <begin position="30"/>
        <end position="49"/>
    </location>
</feature>
<dbReference type="Gene3D" id="3.40.50.12780">
    <property type="entry name" value="N-terminal domain of ligase-like"/>
    <property type="match status" value="1"/>
</dbReference>
<gene>
    <name evidence="6" type="ORF">CDAUBV1_LOCUS10043</name>
</gene>
<keyword evidence="2" id="KW-0276">Fatty acid metabolism</keyword>
<dbReference type="PANTHER" id="PTHR43272:SF107">
    <property type="entry name" value="LONG-CHAIN-FATTY-ACID--COA LIGASE 5"/>
    <property type="match status" value="1"/>
</dbReference>
<keyword evidence="4" id="KW-1133">Transmembrane helix</keyword>
<reference evidence="6" key="1">
    <citation type="submission" date="2024-06" db="EMBL/GenBank/DDBJ databases">
        <authorList>
            <person name="Liu X."/>
            <person name="Lenzi L."/>
            <person name="Haldenby T S."/>
            <person name="Uol C."/>
        </authorList>
    </citation>
    <scope>NUCLEOTIDE SEQUENCE</scope>
</reference>
<name>A0AAV2TKK0_CALDB</name>
<dbReference type="GO" id="GO:0016020">
    <property type="term" value="C:membrane"/>
    <property type="evidence" value="ECO:0007669"/>
    <property type="project" value="TreeGrafter"/>
</dbReference>
<evidence type="ECO:0000313" key="6">
    <source>
        <dbReference type="EMBL" id="CAL5135937.1"/>
    </source>
</evidence>
<keyword evidence="2" id="KW-0443">Lipid metabolism</keyword>
<evidence type="ECO:0000256" key="2">
    <source>
        <dbReference type="ARBA" id="ARBA00022832"/>
    </source>
</evidence>
<dbReference type="GO" id="GO:0005783">
    <property type="term" value="C:endoplasmic reticulum"/>
    <property type="evidence" value="ECO:0007669"/>
    <property type="project" value="TreeGrafter"/>
</dbReference>
<dbReference type="PROSITE" id="PS00455">
    <property type="entry name" value="AMP_BINDING"/>
    <property type="match status" value="1"/>
</dbReference>
<dbReference type="Proteomes" id="UP001497525">
    <property type="component" value="Unassembled WGS sequence"/>
</dbReference>
<evidence type="ECO:0000256" key="1">
    <source>
        <dbReference type="ARBA" id="ARBA00022598"/>
    </source>
</evidence>
<evidence type="ECO:0000313" key="7">
    <source>
        <dbReference type="Proteomes" id="UP001497525"/>
    </source>
</evidence>
<dbReference type="SUPFAM" id="SSF56801">
    <property type="entry name" value="Acetyl-CoA synthetase-like"/>
    <property type="match status" value="1"/>
</dbReference>
<evidence type="ECO:0000256" key="4">
    <source>
        <dbReference type="SAM" id="Phobius"/>
    </source>
</evidence>
<dbReference type="PANTHER" id="PTHR43272">
    <property type="entry name" value="LONG-CHAIN-FATTY-ACID--COA LIGASE"/>
    <property type="match status" value="1"/>
</dbReference>
<organism evidence="6 7">
    <name type="scientific">Calicophoron daubneyi</name>
    <name type="common">Rumen fluke</name>
    <name type="synonym">Paramphistomum daubneyi</name>
    <dbReference type="NCBI Taxonomy" id="300641"/>
    <lineage>
        <taxon>Eukaryota</taxon>
        <taxon>Metazoa</taxon>
        <taxon>Spiralia</taxon>
        <taxon>Lophotrochozoa</taxon>
        <taxon>Platyhelminthes</taxon>
        <taxon>Trematoda</taxon>
        <taxon>Digenea</taxon>
        <taxon>Plagiorchiida</taxon>
        <taxon>Pronocephalata</taxon>
        <taxon>Paramphistomoidea</taxon>
        <taxon>Paramphistomidae</taxon>
        <taxon>Calicophoron</taxon>
    </lineage>
</organism>
<proteinExistence type="predicted"/>
<evidence type="ECO:0000259" key="5">
    <source>
        <dbReference type="Pfam" id="PF00501"/>
    </source>
</evidence>
<sequence>MFSTILEDIAINFSVLLPAKWFSGLMDVTVILLLAVALILAGIACYWLLGNSNAKHLPSSPQLDKQTVIIDGEKGIRVSALDDVEDWDWSMTTFYDVFKKGLEKSHNDPCFGRRYSLDKPIQWVTYAEVDKAIQQVGSALLHLIGETEEKIITVGIYGANSPEWMYTALACHAYGLVIVPLYDTLGPKALRHICQQAEPSVVVCDNMKHAQNVLDWGTEKLKNVIIIQATKEEAELVKIQPKAIPFSKLFNLGVQYPAEPKSAQKEDIVLICYTSGTSGLPKGVIYTHRSCIHGAMCTVQTLRRMNVLPPKYAHYSYLPLAHVFEHFTMAMHLYNGARIMFKTTDMSGFLKDLADCPPNYLSVVPRILTRVYQTTMSKIGKYRILRLLFIQAVRQRIRQQSRGTYTQGGFVDRIFFRPIREQFGGNLDILVCSSAPLSTDVLDFTRAVFSCPVIEAYGSTEVGGLLSCTLLGEVNSGHTGAITTGFQVKLRDVPEMDVSYRRDRMGEICVKGGGCTVGYYKDELKTKELFDSDGYLRMGDIGVWTPQGALKIVDRCNNIFKLAQGEYICPGKIEEICSSSPLIAYMYLDGNSLHPFPVAIIQPDFGMLRKRMHEIQFGESSGQTEDSCAKPFNSMSAEELCKNQLARRIIFDEMTTIGRKNGLKGFELPKAIHLTTEQFTIDNGLLTPTLKLSRPNVRRHFATTIQNLYTETNAKV</sequence>
<dbReference type="GO" id="GO:0004467">
    <property type="term" value="F:long-chain fatty acid-CoA ligase activity"/>
    <property type="evidence" value="ECO:0007669"/>
    <property type="project" value="UniProtKB-EC"/>
</dbReference>
<dbReference type="EC" id="6.2.1.3" evidence="3"/>
<dbReference type="Pfam" id="PF00501">
    <property type="entry name" value="AMP-binding"/>
    <property type="match status" value="1"/>
</dbReference>